<reference evidence="2 3" key="1">
    <citation type="submission" date="2019-12" db="EMBL/GenBank/DDBJ databases">
        <title>Genomic-based taxomic classification of the family Erythrobacteraceae.</title>
        <authorList>
            <person name="Xu L."/>
        </authorList>
    </citation>
    <scope>NUCLEOTIDE SEQUENCE [LARGE SCALE GENOMIC DNA]</scope>
    <source>
        <strain evidence="2 3">JCM 16339</strain>
    </source>
</reference>
<keyword evidence="3" id="KW-1185">Reference proteome</keyword>
<evidence type="ECO:0000313" key="3">
    <source>
        <dbReference type="Proteomes" id="UP000435243"/>
    </source>
</evidence>
<feature type="transmembrane region" description="Helical" evidence="1">
    <location>
        <begin position="218"/>
        <end position="236"/>
    </location>
</feature>
<name>A0A844ZMU5_9SPHN</name>
<feature type="transmembrane region" description="Helical" evidence="1">
    <location>
        <begin position="125"/>
        <end position="147"/>
    </location>
</feature>
<dbReference type="AlphaFoldDB" id="A0A844ZMU5"/>
<keyword evidence="1" id="KW-0472">Membrane</keyword>
<dbReference type="RefSeq" id="WP_160592005.1">
    <property type="nucleotide sequence ID" value="NZ_BAAAFP010000001.1"/>
</dbReference>
<dbReference type="Pfam" id="PF01944">
    <property type="entry name" value="SpoIIM"/>
    <property type="match status" value="1"/>
</dbReference>
<feature type="transmembrane region" description="Helical" evidence="1">
    <location>
        <begin position="295"/>
        <end position="312"/>
    </location>
</feature>
<dbReference type="PANTHER" id="PTHR35337">
    <property type="entry name" value="SLR1478 PROTEIN"/>
    <property type="match status" value="1"/>
</dbReference>
<dbReference type="EMBL" id="WTYY01000005">
    <property type="protein sequence ID" value="MXO89165.1"/>
    <property type="molecule type" value="Genomic_DNA"/>
</dbReference>
<comment type="caution">
    <text evidence="2">The sequence shown here is derived from an EMBL/GenBank/DDBJ whole genome shotgun (WGS) entry which is preliminary data.</text>
</comment>
<proteinExistence type="predicted"/>
<accession>A0A844ZMU5</accession>
<dbReference type="PANTHER" id="PTHR35337:SF1">
    <property type="entry name" value="SLR1478 PROTEIN"/>
    <property type="match status" value="1"/>
</dbReference>
<dbReference type="Proteomes" id="UP000435243">
    <property type="component" value="Unassembled WGS sequence"/>
</dbReference>
<keyword evidence="1" id="KW-1133">Transmembrane helix</keyword>
<keyword evidence="1" id="KW-0812">Transmembrane</keyword>
<organism evidence="2 3">
    <name type="scientific">Alteraurantiacibacter aestuarii</name>
    <dbReference type="NCBI Taxonomy" id="650004"/>
    <lineage>
        <taxon>Bacteria</taxon>
        <taxon>Pseudomonadati</taxon>
        <taxon>Pseudomonadota</taxon>
        <taxon>Alphaproteobacteria</taxon>
        <taxon>Sphingomonadales</taxon>
        <taxon>Erythrobacteraceae</taxon>
        <taxon>Alteraurantiacibacter</taxon>
    </lineage>
</organism>
<evidence type="ECO:0000313" key="2">
    <source>
        <dbReference type="EMBL" id="MXO89165.1"/>
    </source>
</evidence>
<evidence type="ECO:0000256" key="1">
    <source>
        <dbReference type="SAM" id="Phobius"/>
    </source>
</evidence>
<gene>
    <name evidence="2" type="ORF">GRI32_10470</name>
</gene>
<protein>
    <submittedName>
        <fullName evidence="2">Stage II sporulation protein M</fullName>
    </submittedName>
</protein>
<dbReference type="InterPro" id="IPR002798">
    <property type="entry name" value="SpoIIM-like"/>
</dbReference>
<sequence>MALALFKTPEITPPADIEAASLRSDRFRLEREVDWQRLERIVSLLEKNRPRRINDEDLLELPVLYRKAASSLAVARETSLDAATLAYLESLVRRAWFQVYGPRMGMLGWLRRFLGGSWSASVRDIWLDICIALAVMVAGTLVGWLLVARDSEWYYALVPGEMGGGRQPGADRAALMETLEPTQSAEGLTVFATYLFSNNTGVCIMAFALGFCFGIPTLLLLVHNMAVLGAMMWLFAGAGLEWEFAAWLSVHGTTELFAILLSGAAGLHVGRSMAFPGDASILAAASASGKRAAQVMAGCTIMLVIAGLLEGYARQLVPTATGRASIGAVMLAFWIAYFCLMPRPRDHAQDRGDSDEAQP</sequence>
<dbReference type="OrthoDB" id="7699993at2"/>
<feature type="transmembrane region" description="Helical" evidence="1">
    <location>
        <begin position="324"/>
        <end position="341"/>
    </location>
</feature>